<evidence type="ECO:0000313" key="4">
    <source>
        <dbReference type="EMBL" id="EWS77044.1"/>
    </source>
</evidence>
<dbReference type="PATRIC" id="fig|1444770.3.peg.3045"/>
<dbReference type="InterPro" id="IPR029063">
    <property type="entry name" value="SAM-dependent_MTases_sf"/>
</dbReference>
<evidence type="ECO:0000313" key="5">
    <source>
        <dbReference type="EMBL" id="MCD8473156.1"/>
    </source>
</evidence>
<dbReference type="GO" id="GO:0009007">
    <property type="term" value="F:site-specific DNA-methyltransferase (adenine-specific) activity"/>
    <property type="evidence" value="ECO:0007669"/>
    <property type="project" value="UniProtKB-EC"/>
</dbReference>
<dbReference type="STRING" id="1444770.AF72_12860"/>
<dbReference type="GeneID" id="68900043"/>
<dbReference type="EMBL" id="JAJPPU010000002">
    <property type="protein sequence ID" value="MCD8473156.1"/>
    <property type="molecule type" value="Genomic_DNA"/>
</dbReference>
<evidence type="ECO:0000313" key="7">
    <source>
        <dbReference type="Proteomes" id="UP001430701"/>
    </source>
</evidence>
<keyword evidence="7" id="KW-1185">Reference proteome</keyword>
<dbReference type="PANTHER" id="PTHR30481">
    <property type="entry name" value="DNA ADENINE METHYLASE"/>
    <property type="match status" value="1"/>
</dbReference>
<accession>Z9JFW5</accession>
<dbReference type="RefSeq" id="WP_200866218.1">
    <property type="nucleotide sequence ID" value="NZ_CP053627.1"/>
</dbReference>
<dbReference type="Gene3D" id="3.40.50.150">
    <property type="entry name" value="Vaccinia Virus protein VP39"/>
    <property type="match status" value="2"/>
</dbReference>
<dbReference type="GO" id="GO:0006298">
    <property type="term" value="P:mismatch repair"/>
    <property type="evidence" value="ECO:0007669"/>
    <property type="project" value="TreeGrafter"/>
</dbReference>
<protein>
    <submittedName>
        <fullName evidence="5">DNA adenine methylase</fullName>
    </submittedName>
    <submittedName>
        <fullName evidence="4">DNA methyltransferase</fullName>
    </submittedName>
</protein>
<reference evidence="5" key="2">
    <citation type="submission" date="2021-11" db="EMBL/GenBank/DDBJ databases">
        <title>Genome sequence of Xylella taiwanensis PLS432.</title>
        <authorList>
            <person name="Weng L.-W."/>
            <person name="Su C.-C."/>
            <person name="Tsai C.-W."/>
            <person name="Kuo C.-H."/>
        </authorList>
    </citation>
    <scope>NUCLEOTIDE SEQUENCE</scope>
    <source>
        <strain evidence="5">PLS432</strain>
    </source>
</reference>
<dbReference type="PRINTS" id="PR00505">
    <property type="entry name" value="D12N6MTFRASE"/>
</dbReference>
<dbReference type="InterPro" id="IPR012327">
    <property type="entry name" value="MeTrfase_D12"/>
</dbReference>
<sequence length="341" mass="37581">MSDTTALQRQHRRIERLKEQGVTRTTLLIHGACKPALEGLRHHFVNPEKAAALASLVAQLHDKKAPTNVAQVRQLSPFRYPGGKTWLVPEVRTWLMASKVSSAVFVEPFAGGAMAGLSVAAAGLAEHVFLSELDDEVSAVWQTIFHGKPADVKWLCKQIVDFDVNLENVRSILAGSPKSVRGRAFRSIVKNRMQRGGIMAAGAGLVKTGEAGRGLNSRWYPDTLVRRIGALQAMRARITFEQADAFDVVQRYANEANAFFFVDPPYTAGGKKAGARLYTHNEIDHEGLFALMAAVRGAVMLTYNDAPEVRAMAARHGFRIVPVMMKNTHHEVIRELLILKP</sequence>
<dbReference type="REBASE" id="85370">
    <property type="entry name" value="M.XfaPLSORF12860P"/>
</dbReference>
<name>Z9JFW5_9GAMM</name>
<keyword evidence="1 4" id="KW-0489">Methyltransferase</keyword>
<dbReference type="eggNOG" id="COG0338">
    <property type="taxonomic scope" value="Bacteria"/>
</dbReference>
<keyword evidence="3" id="KW-0949">S-adenosyl-L-methionine</keyword>
<evidence type="ECO:0000256" key="1">
    <source>
        <dbReference type="ARBA" id="ARBA00022603"/>
    </source>
</evidence>
<dbReference type="Proteomes" id="UP000020406">
    <property type="component" value="Unassembled WGS sequence"/>
</dbReference>
<gene>
    <name evidence="4" type="ORF">AF72_12860</name>
    <name evidence="5" type="ORF">LPH55_06725</name>
</gene>
<evidence type="ECO:0000313" key="6">
    <source>
        <dbReference type="Proteomes" id="UP000020406"/>
    </source>
</evidence>
<reference evidence="4 6" key="1">
    <citation type="journal article" date="2014" name="Genome Announc.">
        <title>Draft Genome Sequence of Xylella fastidiosa Pear Leaf Scorch Strain in Taiwan.</title>
        <authorList>
            <person name="Su C.C."/>
            <person name="Deng W.L."/>
            <person name="Jan F.J."/>
            <person name="Chang C.J."/>
            <person name="Huang H."/>
            <person name="Chen J."/>
        </authorList>
    </citation>
    <scope>NUCLEOTIDE SEQUENCE [LARGE SCALE GENOMIC DNA]</scope>
    <source>
        <strain evidence="4 6">PLS229</strain>
    </source>
</reference>
<proteinExistence type="predicted"/>
<evidence type="ECO:0000256" key="2">
    <source>
        <dbReference type="ARBA" id="ARBA00022679"/>
    </source>
</evidence>
<dbReference type="Proteomes" id="UP001430701">
    <property type="component" value="Unassembled WGS sequence"/>
</dbReference>
<dbReference type="GO" id="GO:0032259">
    <property type="term" value="P:methylation"/>
    <property type="evidence" value="ECO:0007669"/>
    <property type="project" value="UniProtKB-KW"/>
</dbReference>
<dbReference type="GO" id="GO:0009307">
    <property type="term" value="P:DNA restriction-modification system"/>
    <property type="evidence" value="ECO:0007669"/>
    <property type="project" value="InterPro"/>
</dbReference>
<organism evidence="4 6">
    <name type="scientific">Xylella taiwanensis</name>
    <dbReference type="NCBI Taxonomy" id="1444770"/>
    <lineage>
        <taxon>Bacteria</taxon>
        <taxon>Pseudomonadati</taxon>
        <taxon>Pseudomonadota</taxon>
        <taxon>Gammaproteobacteria</taxon>
        <taxon>Lysobacterales</taxon>
        <taxon>Lysobacteraceae</taxon>
        <taxon>Xylella</taxon>
    </lineage>
</organism>
<dbReference type="GO" id="GO:1904047">
    <property type="term" value="F:S-adenosyl-L-methionine binding"/>
    <property type="evidence" value="ECO:0007669"/>
    <property type="project" value="TreeGrafter"/>
</dbReference>
<dbReference type="GO" id="GO:0043565">
    <property type="term" value="F:sequence-specific DNA binding"/>
    <property type="evidence" value="ECO:0007669"/>
    <property type="project" value="TreeGrafter"/>
</dbReference>
<dbReference type="SUPFAM" id="SSF53335">
    <property type="entry name" value="S-adenosyl-L-methionine-dependent methyltransferases"/>
    <property type="match status" value="1"/>
</dbReference>
<dbReference type="PANTHER" id="PTHR30481:SF2">
    <property type="entry name" value="SITE-SPECIFIC DNA-METHYLTRANSFERASE (ADENINE-SPECIFIC)"/>
    <property type="match status" value="1"/>
</dbReference>
<comment type="caution">
    <text evidence="4">The sequence shown here is derived from an EMBL/GenBank/DDBJ whole genome shotgun (WGS) entry which is preliminary data.</text>
</comment>
<keyword evidence="2 4" id="KW-0808">Transferase</keyword>
<dbReference type="AlphaFoldDB" id="Z9JFW5"/>
<evidence type="ECO:0000256" key="3">
    <source>
        <dbReference type="ARBA" id="ARBA00022691"/>
    </source>
</evidence>
<dbReference type="EMBL" id="JDSQ01000036">
    <property type="protein sequence ID" value="EWS77044.1"/>
    <property type="molecule type" value="Genomic_DNA"/>
</dbReference>